<organism evidence="1 2">
    <name type="scientific">Gibberella zeae</name>
    <name type="common">Wheat head blight fungus</name>
    <name type="synonym">Fusarium graminearum</name>
    <dbReference type="NCBI Taxonomy" id="5518"/>
    <lineage>
        <taxon>Eukaryota</taxon>
        <taxon>Fungi</taxon>
        <taxon>Dikarya</taxon>
        <taxon>Ascomycota</taxon>
        <taxon>Pezizomycotina</taxon>
        <taxon>Sordariomycetes</taxon>
        <taxon>Hypocreomycetidae</taxon>
        <taxon>Hypocreales</taxon>
        <taxon>Nectriaceae</taxon>
        <taxon>Fusarium</taxon>
    </lineage>
</organism>
<dbReference type="EMBL" id="CAJPIJ010000079">
    <property type="protein sequence ID" value="CAG1970085.1"/>
    <property type="molecule type" value="Genomic_DNA"/>
</dbReference>
<evidence type="ECO:0000313" key="2">
    <source>
        <dbReference type="Proteomes" id="UP000746612"/>
    </source>
</evidence>
<dbReference type="Proteomes" id="UP000746612">
    <property type="component" value="Unassembled WGS sequence"/>
</dbReference>
<accession>A0A2H3HJP2</accession>
<protein>
    <submittedName>
        <fullName evidence="1">Uncharacterized protein</fullName>
    </submittedName>
</protein>
<proteinExistence type="predicted"/>
<reference evidence="1" key="1">
    <citation type="submission" date="2021-03" db="EMBL/GenBank/DDBJ databases">
        <authorList>
            <person name="Alouane T."/>
            <person name="Langin T."/>
            <person name="Bonhomme L."/>
        </authorList>
    </citation>
    <scope>NUCLEOTIDE SEQUENCE</scope>
    <source>
        <strain evidence="1">MDC_Fg202</strain>
    </source>
</reference>
<evidence type="ECO:0000313" key="1">
    <source>
        <dbReference type="EMBL" id="CAG1970085.1"/>
    </source>
</evidence>
<comment type="caution">
    <text evidence="1">The sequence shown here is derived from an EMBL/GenBank/DDBJ whole genome shotgun (WGS) entry which is preliminary data.</text>
</comment>
<gene>
    <name evidence="1" type="ORF">MDCFG202_LOCUS81802</name>
</gene>
<name>A0A2H3HJP2_GIBZA</name>
<sequence length="444" mass="50662">MVLSSPNNMAHSTFYSPPSIKETAQSIRQQSARYSHVNKDMQSLVDQVENDPETDMFGFITQYFGPRNLPLAVAAFSIFRFPYDPLPLGSDLDSWVPKYLPTITGNPSLLNEFLQLADNINQLSAIYASMPGAQRFWEALYRRSLYQSYGDDFSHTAAWATPDLPLYYLATLNKDQIGMVFGNQDQPGESPVDSEGDPIDPELLVRVQQSFWFEELEVRARTLFEMFDYGNLPIDEEALGPIDDLLENEPSVDVVPFQRLVKWQRLVRTVHKNGVRDTRTSKKLFKILHTERFYALGAQGLVACLPSYNDSYDVSYIFELASANSRIHLFLFGNIKAGALGEWFDGWFEKYPVSDPIEYVSLDTEYSSHEEDQFAMAAYVIGLDDADVAFLWGMKNPQILAEPPVLDSFDETLLSTTMLTYDMVDIRAMWSSDPYMFDRRMHGL</sequence>
<dbReference type="AlphaFoldDB" id="A0A2H3HJP2"/>